<keyword evidence="2" id="KW-1185">Reference proteome</keyword>
<reference evidence="1 2" key="1">
    <citation type="submission" date="2024-10" db="EMBL/GenBank/DDBJ databases">
        <title>The Natural Products Discovery Center: Release of the First 8490 Sequenced Strains for Exploring Actinobacteria Biosynthetic Diversity.</title>
        <authorList>
            <person name="Kalkreuter E."/>
            <person name="Kautsar S.A."/>
            <person name="Yang D."/>
            <person name="Bader C.D."/>
            <person name="Teijaro C.N."/>
            <person name="Fluegel L."/>
            <person name="Davis C.M."/>
            <person name="Simpson J.R."/>
            <person name="Lauterbach L."/>
            <person name="Steele A.D."/>
            <person name="Gui C."/>
            <person name="Meng S."/>
            <person name="Li G."/>
            <person name="Viehrig K."/>
            <person name="Ye F."/>
            <person name="Su P."/>
            <person name="Kiefer A.F."/>
            <person name="Nichols A."/>
            <person name="Cepeda A.J."/>
            <person name="Yan W."/>
            <person name="Fan B."/>
            <person name="Jiang Y."/>
            <person name="Adhikari A."/>
            <person name="Zheng C.-J."/>
            <person name="Schuster L."/>
            <person name="Cowan T.M."/>
            <person name="Smanski M.J."/>
            <person name="Chevrette M.G."/>
            <person name="De Carvalho L.P.S."/>
            <person name="Shen B."/>
        </authorList>
    </citation>
    <scope>NUCLEOTIDE SEQUENCE [LARGE SCALE GENOMIC DNA]</scope>
    <source>
        <strain evidence="1 2">NPDC004119</strain>
    </source>
</reference>
<evidence type="ECO:0000313" key="2">
    <source>
        <dbReference type="Proteomes" id="UP001601442"/>
    </source>
</evidence>
<organism evidence="1 2">
    <name type="scientific">Nocardia aobensis</name>
    <dbReference type="NCBI Taxonomy" id="257277"/>
    <lineage>
        <taxon>Bacteria</taxon>
        <taxon>Bacillati</taxon>
        <taxon>Actinomycetota</taxon>
        <taxon>Actinomycetes</taxon>
        <taxon>Mycobacteriales</taxon>
        <taxon>Nocardiaceae</taxon>
        <taxon>Nocardia</taxon>
    </lineage>
</organism>
<comment type="caution">
    <text evidence="1">The sequence shown here is derived from an EMBL/GenBank/DDBJ whole genome shotgun (WGS) entry which is preliminary data.</text>
</comment>
<protein>
    <submittedName>
        <fullName evidence="1">DUF3558 domain-containing protein</fullName>
    </submittedName>
</protein>
<proteinExistence type="predicted"/>
<dbReference type="RefSeq" id="WP_387395623.1">
    <property type="nucleotide sequence ID" value="NZ_JBIAMT010000003.1"/>
</dbReference>
<accession>A0ABW6P538</accession>
<name>A0ABW6P538_9NOCA</name>
<dbReference type="Proteomes" id="UP001601442">
    <property type="component" value="Unassembled WGS sequence"/>
</dbReference>
<dbReference type="EMBL" id="JBIAMT010000003">
    <property type="protein sequence ID" value="MFF0498334.1"/>
    <property type="molecule type" value="Genomic_DNA"/>
</dbReference>
<sequence>MRGDQREASVIRKAATAVLAAAVVLVGGGCSSSTSGTASPATSDPKAATAALWDPCTQVTDGVLRQVGMDPATKTANIGGVAVDGWKLCSWHDNPDYYYTLGVWSSLFTIDDLKKKPDNIDFQAVTVAGRNGFQYRTASDKNGTNCYVAFPASQGTFEISIYNMSSRATEAPCSHAVSAAAAIVPLFPS</sequence>
<evidence type="ECO:0000313" key="1">
    <source>
        <dbReference type="EMBL" id="MFF0498334.1"/>
    </source>
</evidence>
<dbReference type="InterPro" id="IPR024520">
    <property type="entry name" value="DUF3558"/>
</dbReference>
<gene>
    <name evidence="1" type="ORF">ACFYU5_18135</name>
</gene>
<dbReference type="PROSITE" id="PS51257">
    <property type="entry name" value="PROKAR_LIPOPROTEIN"/>
    <property type="match status" value="1"/>
</dbReference>
<dbReference type="Pfam" id="PF12079">
    <property type="entry name" value="DUF3558"/>
    <property type="match status" value="1"/>
</dbReference>